<comment type="caution">
    <text evidence="1">The sequence shown here is derived from an EMBL/GenBank/DDBJ whole genome shotgun (WGS) entry which is preliminary data.</text>
</comment>
<reference evidence="1 2" key="1">
    <citation type="submission" date="2020-07" db="EMBL/GenBank/DDBJ databases">
        <title>Genomic Encyclopedia of Type Strains, Phase IV (KMG-IV): sequencing the most valuable type-strain genomes for metagenomic binning, comparative biology and taxonomic classification.</title>
        <authorList>
            <person name="Goeker M."/>
        </authorList>
    </citation>
    <scope>NUCLEOTIDE SEQUENCE [LARGE SCALE GENOMIC DNA]</scope>
    <source>
        <strain evidence="1 2">DSM 25220</strain>
    </source>
</reference>
<accession>A0A7W0BWB2</accession>
<dbReference type="Proteomes" id="UP000580891">
    <property type="component" value="Unassembled WGS sequence"/>
</dbReference>
<gene>
    <name evidence="1" type="ORF">HNQ85_001331</name>
</gene>
<organism evidence="1 2">
    <name type="scientific">[Anoxybacillus] calidus</name>
    <dbReference type="NCBI Taxonomy" id="575178"/>
    <lineage>
        <taxon>Bacteria</taxon>
        <taxon>Bacillati</taxon>
        <taxon>Bacillota</taxon>
        <taxon>Bacilli</taxon>
        <taxon>Bacillales</taxon>
        <taxon>Anoxybacillaceae</taxon>
        <taxon>Paranoxybacillus</taxon>
    </lineage>
</organism>
<protein>
    <submittedName>
        <fullName evidence="1">Uncharacterized protein</fullName>
    </submittedName>
</protein>
<proteinExistence type="predicted"/>
<name>A0A7W0BWB2_9BACL</name>
<dbReference type="AlphaFoldDB" id="A0A7W0BWB2"/>
<evidence type="ECO:0000313" key="2">
    <source>
        <dbReference type="Proteomes" id="UP000580891"/>
    </source>
</evidence>
<sequence>MDELCRNLLKKTLIFENRNEKRRIGSPTGRPEKRGHFIMMFFRVYLRGDFLWIRKDNLFTPILEAICLKFEEGWLYRQLRKHFSSLEKEKNMN</sequence>
<keyword evidence="2" id="KW-1185">Reference proteome</keyword>
<evidence type="ECO:0000313" key="1">
    <source>
        <dbReference type="EMBL" id="MBA2871061.1"/>
    </source>
</evidence>
<dbReference type="EMBL" id="JACDUU010000002">
    <property type="protein sequence ID" value="MBA2871061.1"/>
    <property type="molecule type" value="Genomic_DNA"/>
</dbReference>